<keyword evidence="3" id="KW-1185">Reference proteome</keyword>
<comment type="caution">
    <text evidence="2">The sequence shown here is derived from an EMBL/GenBank/DDBJ whole genome shotgun (WGS) entry which is preliminary data.</text>
</comment>
<evidence type="ECO:0000256" key="1">
    <source>
        <dbReference type="SAM" id="MobiDB-lite"/>
    </source>
</evidence>
<accession>A0ABU2B5I7</accession>
<evidence type="ECO:0000313" key="3">
    <source>
        <dbReference type="Proteomes" id="UP001183619"/>
    </source>
</evidence>
<feature type="region of interest" description="Disordered" evidence="1">
    <location>
        <begin position="36"/>
        <end position="60"/>
    </location>
</feature>
<evidence type="ECO:0000313" key="2">
    <source>
        <dbReference type="EMBL" id="MDR7353661.1"/>
    </source>
</evidence>
<reference evidence="2 3" key="1">
    <citation type="submission" date="2023-07" db="EMBL/GenBank/DDBJ databases">
        <title>Sequencing the genomes of 1000 actinobacteria strains.</title>
        <authorList>
            <person name="Klenk H.-P."/>
        </authorList>
    </citation>
    <scope>NUCLEOTIDE SEQUENCE [LARGE SCALE GENOMIC DNA]</scope>
    <source>
        <strain evidence="2 3">DSM 44508</strain>
    </source>
</reference>
<dbReference type="Proteomes" id="UP001183619">
    <property type="component" value="Unassembled WGS sequence"/>
</dbReference>
<organism evidence="2 3">
    <name type="scientific">Corynebacterium felinum</name>
    <dbReference type="NCBI Taxonomy" id="131318"/>
    <lineage>
        <taxon>Bacteria</taxon>
        <taxon>Bacillati</taxon>
        <taxon>Actinomycetota</taxon>
        <taxon>Actinomycetes</taxon>
        <taxon>Mycobacteriales</taxon>
        <taxon>Corynebacteriaceae</taxon>
        <taxon>Corynebacterium</taxon>
    </lineage>
</organism>
<gene>
    <name evidence="2" type="ORF">J2S37_000199</name>
</gene>
<protein>
    <submittedName>
        <fullName evidence="2">Uncharacterized protein</fullName>
    </submittedName>
</protein>
<name>A0ABU2B5I7_9CORY</name>
<sequence>MTFTSRDLEQGYSFQVHNHDWEVIDIEGLHLVRRQSRTYANKSKKPKKGWSNAGRRRRFG</sequence>
<dbReference type="EMBL" id="JAVDYF010000001">
    <property type="protein sequence ID" value="MDR7353661.1"/>
    <property type="molecule type" value="Genomic_DNA"/>
</dbReference>
<proteinExistence type="predicted"/>